<protein>
    <submittedName>
        <fullName evidence="2">Uncharacterized protein</fullName>
    </submittedName>
</protein>
<dbReference type="EMBL" id="UINC01232070">
    <property type="protein sequence ID" value="SVE64878.1"/>
    <property type="molecule type" value="Genomic_DNA"/>
</dbReference>
<evidence type="ECO:0000256" key="1">
    <source>
        <dbReference type="SAM" id="MobiDB-lite"/>
    </source>
</evidence>
<reference evidence="2" key="1">
    <citation type="submission" date="2018-05" db="EMBL/GenBank/DDBJ databases">
        <authorList>
            <person name="Lanie J.A."/>
            <person name="Ng W.-L."/>
            <person name="Kazmierczak K.M."/>
            <person name="Andrzejewski T.M."/>
            <person name="Davidsen T.M."/>
            <person name="Wayne K.J."/>
            <person name="Tettelin H."/>
            <person name="Glass J.I."/>
            <person name="Rusch D."/>
            <person name="Podicherti R."/>
            <person name="Tsui H.-C.T."/>
            <person name="Winkler M.E."/>
        </authorList>
    </citation>
    <scope>NUCLEOTIDE SEQUENCE</scope>
</reference>
<name>A0A383F8Y9_9ZZZZ</name>
<evidence type="ECO:0000313" key="2">
    <source>
        <dbReference type="EMBL" id="SVE64878.1"/>
    </source>
</evidence>
<dbReference type="AlphaFoldDB" id="A0A383F8Y9"/>
<sequence length="40" mass="4639">MLKTPSPGTVIEQRQPRPESGPSHRKRIPLNIYTIRAEHF</sequence>
<proteinExistence type="predicted"/>
<accession>A0A383F8Y9</accession>
<feature type="region of interest" description="Disordered" evidence="1">
    <location>
        <begin position="1"/>
        <end position="29"/>
    </location>
</feature>
<organism evidence="2">
    <name type="scientific">marine metagenome</name>
    <dbReference type="NCBI Taxonomy" id="408172"/>
    <lineage>
        <taxon>unclassified sequences</taxon>
        <taxon>metagenomes</taxon>
        <taxon>ecological metagenomes</taxon>
    </lineage>
</organism>
<gene>
    <name evidence="2" type="ORF">METZ01_LOCUS517732</name>
</gene>
<feature type="non-terminal residue" evidence="2">
    <location>
        <position position="40"/>
    </location>
</feature>